<feature type="binding site" evidence="4">
    <location>
        <begin position="172"/>
        <end position="176"/>
    </location>
    <ligand>
        <name>3'-phosphoadenylyl sulfate</name>
        <dbReference type="ChEBI" id="CHEBI:58339"/>
    </ligand>
</feature>
<dbReference type="Pfam" id="PF00685">
    <property type="entry name" value="Sulfotransfer_1"/>
    <property type="match status" value="1"/>
</dbReference>
<evidence type="ECO:0000256" key="1">
    <source>
        <dbReference type="ARBA" id="ARBA00022679"/>
    </source>
</evidence>
<evidence type="ECO:0000313" key="8">
    <source>
        <dbReference type="Proteomes" id="UP000694845"/>
    </source>
</evidence>
<feature type="binding site" evidence="4">
    <location>
        <begin position="375"/>
        <end position="379"/>
    </location>
    <ligand>
        <name>3'-phosphoadenylyl sulfate</name>
        <dbReference type="ChEBI" id="CHEBI:58339"/>
    </ligand>
</feature>
<dbReference type="Gene3D" id="3.40.50.300">
    <property type="entry name" value="P-loop containing nucleotide triphosphate hydrolases"/>
    <property type="match status" value="1"/>
</dbReference>
<evidence type="ECO:0000256" key="4">
    <source>
        <dbReference type="PIRSR" id="PIRSR637359-2"/>
    </source>
</evidence>
<keyword evidence="1" id="KW-0808">Transferase</keyword>
<keyword evidence="8" id="KW-1185">Reference proteome</keyword>
<feature type="domain" description="Sulfotransferase" evidence="7">
    <location>
        <begin position="163"/>
        <end position="395"/>
    </location>
</feature>
<dbReference type="Proteomes" id="UP000694845">
    <property type="component" value="Unplaced"/>
</dbReference>
<keyword evidence="2" id="KW-0325">Glycoprotein</keyword>
<feature type="binding site" evidence="4">
    <location>
        <position position="261"/>
    </location>
    <ligand>
        <name>3'-phosphoadenylyl sulfate</name>
        <dbReference type="ChEBI" id="CHEBI:58339"/>
    </ligand>
</feature>
<evidence type="ECO:0000256" key="2">
    <source>
        <dbReference type="ARBA" id="ARBA00023180"/>
    </source>
</evidence>
<feature type="disulfide bond" evidence="5">
    <location>
        <begin position="360"/>
        <end position="370"/>
    </location>
</feature>
<dbReference type="SUPFAM" id="SSF52540">
    <property type="entry name" value="P-loop containing nucleoside triphosphate hydrolases"/>
    <property type="match status" value="1"/>
</dbReference>
<gene>
    <name evidence="9" type="primary">LOC110989666</name>
</gene>
<accession>A0A8B8A217</accession>
<dbReference type="AlphaFoldDB" id="A0A8B8A217"/>
<feature type="binding site" evidence="4">
    <location>
        <position position="253"/>
    </location>
    <ligand>
        <name>3'-phosphoadenylyl sulfate</name>
        <dbReference type="ChEBI" id="CHEBI:58339"/>
    </ligand>
</feature>
<reference evidence="9" key="1">
    <citation type="submission" date="2025-08" db="UniProtKB">
        <authorList>
            <consortium name="RefSeq"/>
        </authorList>
    </citation>
    <scope>IDENTIFICATION</scope>
</reference>
<proteinExistence type="predicted"/>
<feature type="compositionally biased region" description="Basic and acidic residues" evidence="6">
    <location>
        <begin position="147"/>
        <end position="156"/>
    </location>
</feature>
<evidence type="ECO:0000256" key="3">
    <source>
        <dbReference type="PIRSR" id="PIRSR637359-1"/>
    </source>
</evidence>
<feature type="compositionally biased region" description="Acidic residues" evidence="6">
    <location>
        <begin position="133"/>
        <end position="146"/>
    </location>
</feature>
<sequence>MSQNMMSTHADSPQHASFCLNRKAAVLVAACCAAIFLTYSLKYYTDKREGLQVQALYVPGTLNSGPPTKPATFAKVIKAATQKPGTFQTRVEDLKSSGEAKSAESSQLLRPPSTAHQQDQDEAASSASWSSVYDEEDEAEEAEVETEEKTAPKPQGDWKRRLPQVIIIGIKKGGTRALLTFLNAHPQVVISGKEVHFFDRKYDKGIEWYRKAMPYSYDNQLTIEKTPSYFVTQQVPQRIYRMAPGTKFLLVVREPVARAVSDHAQSLSKGKTTPFEEKAMLDERRCAVDRSWSAIRIGLYSLHLTNWLRYFPRSQFLFVSGENLVANPGQEMEKVQDFLGIQRTLTEKSFVMDETKGFPCLREDQGSVKCLGKNKGRSHKPVDPQIRACLAKFYQPYNEKFYNMTGINFHWEDRET</sequence>
<organism evidence="8 9">
    <name type="scientific">Acanthaster planci</name>
    <name type="common">Crown-of-thorns starfish</name>
    <dbReference type="NCBI Taxonomy" id="133434"/>
    <lineage>
        <taxon>Eukaryota</taxon>
        <taxon>Metazoa</taxon>
        <taxon>Echinodermata</taxon>
        <taxon>Eleutherozoa</taxon>
        <taxon>Asterozoa</taxon>
        <taxon>Asteroidea</taxon>
        <taxon>Valvatacea</taxon>
        <taxon>Valvatida</taxon>
        <taxon>Acanthasteridae</taxon>
        <taxon>Acanthaster</taxon>
    </lineage>
</organism>
<dbReference type="GeneID" id="110989666"/>
<evidence type="ECO:0000313" key="9">
    <source>
        <dbReference type="RefSeq" id="XP_022109906.1"/>
    </source>
</evidence>
<dbReference type="RefSeq" id="XP_022109906.1">
    <property type="nucleotide sequence ID" value="XM_022254214.1"/>
</dbReference>
<dbReference type="OMA" id="DKGLHWY"/>
<evidence type="ECO:0000259" key="7">
    <source>
        <dbReference type="Pfam" id="PF00685"/>
    </source>
</evidence>
<dbReference type="KEGG" id="aplc:110989666"/>
<dbReference type="OrthoDB" id="411451at2759"/>
<evidence type="ECO:0000256" key="6">
    <source>
        <dbReference type="SAM" id="MobiDB-lite"/>
    </source>
</evidence>
<dbReference type="PANTHER" id="PTHR10605:SF72">
    <property type="entry name" value="HEPARAN SULFATE 3-O SULFOTRANSFERASE-B, ISOFORM A"/>
    <property type="match status" value="1"/>
</dbReference>
<dbReference type="InterPro" id="IPR037359">
    <property type="entry name" value="NST/OST"/>
</dbReference>
<feature type="compositionally biased region" description="Basic and acidic residues" evidence="6">
    <location>
        <begin position="90"/>
        <end position="102"/>
    </location>
</feature>
<keyword evidence="5" id="KW-1015">Disulfide bond</keyword>
<dbReference type="PANTHER" id="PTHR10605">
    <property type="entry name" value="HEPARAN SULFATE SULFOTRANSFERASE"/>
    <property type="match status" value="1"/>
</dbReference>
<dbReference type="GO" id="GO:0008467">
    <property type="term" value="F:[heparan sulfate]-glucosamine 3-sulfotransferase activity"/>
    <property type="evidence" value="ECO:0007669"/>
    <property type="project" value="TreeGrafter"/>
</dbReference>
<feature type="active site" description="For sulfotransferase activity" evidence="3">
    <location>
        <position position="172"/>
    </location>
</feature>
<dbReference type="InterPro" id="IPR027417">
    <property type="entry name" value="P-loop_NTPase"/>
</dbReference>
<evidence type="ECO:0000256" key="5">
    <source>
        <dbReference type="PIRSR" id="PIRSR637359-3"/>
    </source>
</evidence>
<name>A0A8B8A217_ACAPL</name>
<feature type="region of interest" description="Disordered" evidence="6">
    <location>
        <begin position="87"/>
        <end position="156"/>
    </location>
</feature>
<dbReference type="InterPro" id="IPR000863">
    <property type="entry name" value="Sulfotransferase_dom"/>
</dbReference>
<protein>
    <submittedName>
        <fullName evidence="9">Heparan sulfate glucosamine 3-O-sulfotransferase 6-like</fullName>
    </submittedName>
</protein>